<evidence type="ECO:0000256" key="10">
    <source>
        <dbReference type="ARBA" id="ARBA00023136"/>
    </source>
</evidence>
<reference evidence="14" key="3">
    <citation type="submission" date="2015-02" db="UniProtKB">
        <authorList>
            <consortium name="EnsemblProtists"/>
        </authorList>
    </citation>
    <scope>IDENTIFICATION</scope>
    <source>
        <strain evidence="14">DAOM BR144</strain>
    </source>
</reference>
<dbReference type="PANTHER" id="PTHR11537:SF254">
    <property type="entry name" value="POTASSIUM VOLTAGE-GATED CHANNEL PROTEIN SHAB"/>
    <property type="match status" value="1"/>
</dbReference>
<name>K3X934_GLOUD</name>
<accession>K3X934</accession>
<feature type="transmembrane region" description="Helical" evidence="12">
    <location>
        <begin position="246"/>
        <end position="265"/>
    </location>
</feature>
<dbReference type="OMA" id="TIPYFML"/>
<dbReference type="Gene3D" id="1.10.287.70">
    <property type="match status" value="2"/>
</dbReference>
<feature type="transmembrane region" description="Helical" evidence="12">
    <location>
        <begin position="732"/>
        <end position="751"/>
    </location>
</feature>
<evidence type="ECO:0000256" key="9">
    <source>
        <dbReference type="ARBA" id="ARBA00023065"/>
    </source>
</evidence>
<dbReference type="EnsemblProtists" id="PYU1_T013733">
    <property type="protein sequence ID" value="PYU1_T013733"/>
    <property type="gene ID" value="PYU1_G013704"/>
</dbReference>
<evidence type="ECO:0000256" key="6">
    <source>
        <dbReference type="ARBA" id="ARBA00022882"/>
    </source>
</evidence>
<proteinExistence type="predicted"/>
<dbReference type="Gene3D" id="1.20.120.350">
    <property type="entry name" value="Voltage-gated potassium channels. Chain C"/>
    <property type="match status" value="2"/>
</dbReference>
<dbReference type="SUPFAM" id="SSF81324">
    <property type="entry name" value="Voltage-gated potassium channels"/>
    <property type="match status" value="2"/>
</dbReference>
<evidence type="ECO:0000259" key="13">
    <source>
        <dbReference type="Pfam" id="PF00520"/>
    </source>
</evidence>
<sequence length="976" mass="109677">MPAAPVISPELCSTEATLDALSNGSFFAEQASSINKISGNKKLHRATLAHYEKIFVFIVDPKSSKAASVYSFFIASAAFISCFMLFMQTLDGPNHHSTYPDYPKLPSEHDYFVSDLVFTVIFTTELLVRMTIWPSFWNEHEYLTEQRLKPFLRDPFNWFDVAAIIPFYSDLVLGRDKSFVLMRLCRLLRIFKLARNHSGTYILLRAIRASLAPISIALIFFMEIVLFFSVVMYMVDPNLDRNKNGFSDLLTTGYFVVVTVATIGYGDITPTKGNMPARLFSVMIIMSGTLFLSMPLAIIGTEFDRAWKEHAESVQEYQALAAAAGGGNGDHAAELAAAVDNTDREKKHEVLIKYNAPNKLYLRLAGLTGDASLMMQALVAETGSVDFSIARVREVVGDLTQPVQSCYLKCSELGALVLEMIVPEAETAPEQPSFAAWLSLALSDPNSSWLAKGISRWTRFCQISSMIIVVFQTMPDLQTYGESTYLCERIVKRYCESAQGVTPLTDPGCFRVDSPLERIRFDCSDEEQFIDASCFGYGLNYGSSSPYGLTCDNGTTLTSKLPGPSLIDGASSSTDLYFTGDLSLQDPFRLHNALSVEDRKLSVCNKWECDNLHVTFFEFGNAYVAAEYLFTLTYLVEFAAVMYVCQDYRAYFRNPVVFLEMASFLPFFVLEISRALPSTTRPPIYVIPPGSTDFLTFLRLLRLARIFKIQQSIPVTKVLWESISKTSTRLTIPYFMLIVVTTILSFVMYELEKGQECFYGQECIVNGKNMTFPVELVGSVPNKRFLVNLKGNISTFDDFFSAFWFVIVTISTIGYGDMEPVSPSGKLVAIVAMIFGACYTAMPLTLVGSQFNKSYREHKRREALLRTKVEVSKPFAIPKSEYQCWESFALNEGFSRMQELLEKDVIPILQLLASADPDLVGREKEKEKVIKAIQELKTIIYMERLNVMRVSMIVNNLRREGVRLAEQQTAALKSIN</sequence>
<keyword evidence="4 12" id="KW-0812">Transmembrane</keyword>
<evidence type="ECO:0000256" key="2">
    <source>
        <dbReference type="ARBA" id="ARBA00022448"/>
    </source>
</evidence>
<keyword evidence="6" id="KW-0851">Voltage-gated channel</keyword>
<keyword evidence="15" id="KW-1185">Reference proteome</keyword>
<dbReference type="PRINTS" id="PR00169">
    <property type="entry name" value="KCHANNEL"/>
</dbReference>
<dbReference type="AlphaFoldDB" id="K3X934"/>
<feature type="transmembrane region" description="Helical" evidence="12">
    <location>
        <begin position="656"/>
        <end position="676"/>
    </location>
</feature>
<dbReference type="eggNOG" id="KOG4390">
    <property type="taxonomic scope" value="Eukaryota"/>
</dbReference>
<dbReference type="STRING" id="431595.K3X934"/>
<feature type="transmembrane region" description="Helical" evidence="12">
    <location>
        <begin position="799"/>
        <end position="816"/>
    </location>
</feature>
<dbReference type="PANTHER" id="PTHR11537">
    <property type="entry name" value="VOLTAGE-GATED POTASSIUM CHANNEL"/>
    <property type="match status" value="1"/>
</dbReference>
<feature type="transmembrane region" description="Helical" evidence="12">
    <location>
        <begin position="277"/>
        <end position="298"/>
    </location>
</feature>
<feature type="domain" description="Ion transport" evidence="13">
    <location>
        <begin position="68"/>
        <end position="305"/>
    </location>
</feature>
<evidence type="ECO:0000313" key="15">
    <source>
        <dbReference type="Proteomes" id="UP000019132"/>
    </source>
</evidence>
<evidence type="ECO:0000313" key="14">
    <source>
        <dbReference type="EnsemblProtists" id="PYU1_T013733"/>
    </source>
</evidence>
<comment type="subcellular location">
    <subcellularLocation>
        <location evidence="1">Membrane</location>
        <topology evidence="1">Multi-pass membrane protein</topology>
    </subcellularLocation>
</comment>
<dbReference type="VEuPathDB" id="FungiDB:PYU1_G013704"/>
<organism evidence="14 15">
    <name type="scientific">Globisporangium ultimum (strain ATCC 200006 / CBS 805.95 / DAOM BR144)</name>
    <name type="common">Pythium ultimum</name>
    <dbReference type="NCBI Taxonomy" id="431595"/>
    <lineage>
        <taxon>Eukaryota</taxon>
        <taxon>Sar</taxon>
        <taxon>Stramenopiles</taxon>
        <taxon>Oomycota</taxon>
        <taxon>Peronosporomycetes</taxon>
        <taxon>Pythiales</taxon>
        <taxon>Pythiaceae</taxon>
        <taxon>Globisporangium</taxon>
    </lineage>
</organism>
<dbReference type="GO" id="GO:0008076">
    <property type="term" value="C:voltage-gated potassium channel complex"/>
    <property type="evidence" value="ECO:0007669"/>
    <property type="project" value="InterPro"/>
</dbReference>
<evidence type="ECO:0000256" key="12">
    <source>
        <dbReference type="SAM" id="Phobius"/>
    </source>
</evidence>
<dbReference type="InterPro" id="IPR027359">
    <property type="entry name" value="Volt_channel_dom_sf"/>
</dbReference>
<dbReference type="EMBL" id="GL376586">
    <property type="status" value="NOT_ANNOTATED_CDS"/>
    <property type="molecule type" value="Genomic_DNA"/>
</dbReference>
<feature type="domain" description="Ion transport" evidence="13">
    <location>
        <begin position="622"/>
        <end position="857"/>
    </location>
</feature>
<reference evidence="15" key="1">
    <citation type="journal article" date="2010" name="Genome Biol.">
        <title>Genome sequence of the necrotrophic plant pathogen Pythium ultimum reveals original pathogenicity mechanisms and effector repertoire.</title>
        <authorList>
            <person name="Levesque C.A."/>
            <person name="Brouwer H."/>
            <person name="Cano L."/>
            <person name="Hamilton J.P."/>
            <person name="Holt C."/>
            <person name="Huitema E."/>
            <person name="Raffaele S."/>
            <person name="Robideau G.P."/>
            <person name="Thines M."/>
            <person name="Win J."/>
            <person name="Zerillo M.M."/>
            <person name="Beakes G.W."/>
            <person name="Boore J.L."/>
            <person name="Busam D."/>
            <person name="Dumas B."/>
            <person name="Ferriera S."/>
            <person name="Fuerstenberg S.I."/>
            <person name="Gachon C.M."/>
            <person name="Gaulin E."/>
            <person name="Govers F."/>
            <person name="Grenville-Briggs L."/>
            <person name="Horner N."/>
            <person name="Hostetler J."/>
            <person name="Jiang R.H."/>
            <person name="Johnson J."/>
            <person name="Krajaejun T."/>
            <person name="Lin H."/>
            <person name="Meijer H.J."/>
            <person name="Moore B."/>
            <person name="Morris P."/>
            <person name="Phuntmart V."/>
            <person name="Puiu D."/>
            <person name="Shetty J."/>
            <person name="Stajich J.E."/>
            <person name="Tripathy S."/>
            <person name="Wawra S."/>
            <person name="van West P."/>
            <person name="Whitty B.R."/>
            <person name="Coutinho P.M."/>
            <person name="Henrissat B."/>
            <person name="Martin F."/>
            <person name="Thomas P.D."/>
            <person name="Tyler B.M."/>
            <person name="De Vries R.P."/>
            <person name="Kamoun S."/>
            <person name="Yandell M."/>
            <person name="Tisserat N."/>
            <person name="Buell C.R."/>
        </authorList>
    </citation>
    <scope>NUCLEOTIDE SEQUENCE</scope>
    <source>
        <strain evidence="15">DAOM:BR144</strain>
    </source>
</reference>
<evidence type="ECO:0000256" key="4">
    <source>
        <dbReference type="ARBA" id="ARBA00022692"/>
    </source>
</evidence>
<dbReference type="eggNOG" id="KOG1545">
    <property type="taxonomic scope" value="Eukaryota"/>
</dbReference>
<evidence type="ECO:0000256" key="5">
    <source>
        <dbReference type="ARBA" id="ARBA00022826"/>
    </source>
</evidence>
<dbReference type="InterPro" id="IPR028325">
    <property type="entry name" value="VG_K_chnl"/>
</dbReference>
<feature type="transmembrane region" description="Helical" evidence="12">
    <location>
        <begin position="69"/>
        <end position="90"/>
    </location>
</feature>
<dbReference type="GO" id="GO:0005249">
    <property type="term" value="F:voltage-gated potassium channel activity"/>
    <property type="evidence" value="ECO:0007669"/>
    <property type="project" value="InterPro"/>
</dbReference>
<protein>
    <recommendedName>
        <fullName evidence="13">Ion transport domain-containing protein</fullName>
    </recommendedName>
</protein>
<dbReference type="Pfam" id="PF00520">
    <property type="entry name" value="Ion_trans"/>
    <property type="match status" value="2"/>
</dbReference>
<dbReference type="HOGENOM" id="CLU_005617_1_0_1"/>
<evidence type="ECO:0000256" key="3">
    <source>
        <dbReference type="ARBA" id="ARBA00022538"/>
    </source>
</evidence>
<keyword evidence="5" id="KW-0631">Potassium channel</keyword>
<feature type="transmembrane region" description="Helical" evidence="12">
    <location>
        <begin position="828"/>
        <end position="851"/>
    </location>
</feature>
<evidence type="ECO:0000256" key="8">
    <source>
        <dbReference type="ARBA" id="ARBA00022989"/>
    </source>
</evidence>
<dbReference type="GO" id="GO:0001508">
    <property type="term" value="P:action potential"/>
    <property type="evidence" value="ECO:0007669"/>
    <property type="project" value="TreeGrafter"/>
</dbReference>
<feature type="transmembrane region" description="Helical" evidence="12">
    <location>
        <begin position="211"/>
        <end position="234"/>
    </location>
</feature>
<dbReference type="InParanoid" id="K3X934"/>
<evidence type="ECO:0000256" key="7">
    <source>
        <dbReference type="ARBA" id="ARBA00022958"/>
    </source>
</evidence>
<keyword evidence="7" id="KW-0630">Potassium</keyword>
<keyword evidence="3" id="KW-0633">Potassium transport</keyword>
<keyword evidence="9" id="KW-0406">Ion transport</keyword>
<evidence type="ECO:0000256" key="11">
    <source>
        <dbReference type="ARBA" id="ARBA00023303"/>
    </source>
</evidence>
<keyword evidence="2" id="KW-0813">Transport</keyword>
<feature type="transmembrane region" description="Helical" evidence="12">
    <location>
        <begin position="622"/>
        <end position="644"/>
    </location>
</feature>
<feature type="transmembrane region" description="Helical" evidence="12">
    <location>
        <begin position="111"/>
        <end position="136"/>
    </location>
</feature>
<dbReference type="InterPro" id="IPR005821">
    <property type="entry name" value="Ion_trans_dom"/>
</dbReference>
<keyword evidence="10 12" id="KW-0472">Membrane</keyword>
<reference evidence="15" key="2">
    <citation type="submission" date="2010-04" db="EMBL/GenBank/DDBJ databases">
        <authorList>
            <person name="Buell R."/>
            <person name="Hamilton J."/>
            <person name="Hostetler J."/>
        </authorList>
    </citation>
    <scope>NUCLEOTIDE SEQUENCE [LARGE SCALE GENOMIC DNA]</scope>
    <source>
        <strain evidence="15">DAOM:BR144</strain>
    </source>
</reference>
<evidence type="ECO:0000256" key="1">
    <source>
        <dbReference type="ARBA" id="ARBA00004141"/>
    </source>
</evidence>
<keyword evidence="11" id="KW-0407">Ion channel</keyword>
<dbReference type="Proteomes" id="UP000019132">
    <property type="component" value="Unassembled WGS sequence"/>
</dbReference>
<keyword evidence="8 12" id="KW-1133">Transmembrane helix</keyword>